<evidence type="ECO:0000313" key="1">
    <source>
        <dbReference type="EMBL" id="KAG5580206.1"/>
    </source>
</evidence>
<protein>
    <submittedName>
        <fullName evidence="1">Uncharacterized protein</fullName>
    </submittedName>
</protein>
<gene>
    <name evidence="1" type="ORF">H5410_050833</name>
</gene>
<organism evidence="1 2">
    <name type="scientific">Solanum commersonii</name>
    <name type="common">Commerson's wild potato</name>
    <name type="synonym">Commerson's nightshade</name>
    <dbReference type="NCBI Taxonomy" id="4109"/>
    <lineage>
        <taxon>Eukaryota</taxon>
        <taxon>Viridiplantae</taxon>
        <taxon>Streptophyta</taxon>
        <taxon>Embryophyta</taxon>
        <taxon>Tracheophyta</taxon>
        <taxon>Spermatophyta</taxon>
        <taxon>Magnoliopsida</taxon>
        <taxon>eudicotyledons</taxon>
        <taxon>Gunneridae</taxon>
        <taxon>Pentapetalae</taxon>
        <taxon>asterids</taxon>
        <taxon>lamiids</taxon>
        <taxon>Solanales</taxon>
        <taxon>Solanaceae</taxon>
        <taxon>Solanoideae</taxon>
        <taxon>Solaneae</taxon>
        <taxon>Solanum</taxon>
    </lineage>
</organism>
<feature type="non-terminal residue" evidence="1">
    <location>
        <position position="1"/>
    </location>
</feature>
<sequence>MRTGTKGRLNPFGKSPSVLGIARQTQVQPFKNSVSNSATQVSIMNIHKKIQITYAQINCVLKDSSCDTPLLEILVPAILATCASSSSTKNHQSDATLTLKKRNIMHVFTHRFALIFQSTFDSAYSRSK</sequence>
<dbReference type="AlphaFoldDB" id="A0A9J5WZ03"/>
<dbReference type="Proteomes" id="UP000824120">
    <property type="component" value="Chromosome 10"/>
</dbReference>
<reference evidence="1 2" key="1">
    <citation type="submission" date="2020-09" db="EMBL/GenBank/DDBJ databases">
        <title>De no assembly of potato wild relative species, Solanum commersonii.</title>
        <authorList>
            <person name="Cho K."/>
        </authorList>
    </citation>
    <scope>NUCLEOTIDE SEQUENCE [LARGE SCALE GENOMIC DNA]</scope>
    <source>
        <strain evidence="1">LZ3.2</strain>
        <tissue evidence="1">Leaf</tissue>
    </source>
</reference>
<evidence type="ECO:0000313" key="2">
    <source>
        <dbReference type="Proteomes" id="UP000824120"/>
    </source>
</evidence>
<dbReference type="EMBL" id="JACXVP010000010">
    <property type="protein sequence ID" value="KAG5580206.1"/>
    <property type="molecule type" value="Genomic_DNA"/>
</dbReference>
<keyword evidence="2" id="KW-1185">Reference proteome</keyword>
<comment type="caution">
    <text evidence="1">The sequence shown here is derived from an EMBL/GenBank/DDBJ whole genome shotgun (WGS) entry which is preliminary data.</text>
</comment>
<accession>A0A9J5WZ03</accession>
<proteinExistence type="predicted"/>
<name>A0A9J5WZ03_SOLCO</name>